<dbReference type="Proteomes" id="UP000002729">
    <property type="component" value="Unassembled WGS sequence"/>
</dbReference>
<dbReference type="RefSeq" id="XP_009035752.1">
    <property type="nucleotide sequence ID" value="XM_009037504.1"/>
</dbReference>
<gene>
    <name evidence="5" type="ORF">AURANDRAFT_71375</name>
</gene>
<dbReference type="GO" id="GO:0031543">
    <property type="term" value="F:peptidyl-proline dioxygenase activity"/>
    <property type="evidence" value="ECO:0007669"/>
    <property type="project" value="TreeGrafter"/>
</dbReference>
<evidence type="ECO:0000256" key="2">
    <source>
        <dbReference type="SAM" id="MobiDB-lite"/>
    </source>
</evidence>
<dbReference type="KEGG" id="aaf:AURANDRAFT_71375"/>
<dbReference type="Gene3D" id="2.60.120.620">
    <property type="entry name" value="q2cbj1_9rhob like domain"/>
    <property type="match status" value="1"/>
</dbReference>
<organism evidence="6">
    <name type="scientific">Aureococcus anophagefferens</name>
    <name type="common">Harmful bloom alga</name>
    <dbReference type="NCBI Taxonomy" id="44056"/>
    <lineage>
        <taxon>Eukaryota</taxon>
        <taxon>Sar</taxon>
        <taxon>Stramenopiles</taxon>
        <taxon>Ochrophyta</taxon>
        <taxon>Pelagophyceae</taxon>
        <taxon>Pelagomonadales</taxon>
        <taxon>Pelagomonadaceae</taxon>
        <taxon>Aureococcus</taxon>
    </lineage>
</organism>
<dbReference type="PANTHER" id="PTHR12117">
    <property type="entry name" value="HISTONE ACETYLTRANSFERASE COMPLEX"/>
    <property type="match status" value="1"/>
</dbReference>
<dbReference type="InterPro" id="IPR019734">
    <property type="entry name" value="TPR_rpt"/>
</dbReference>
<feature type="compositionally biased region" description="Basic and acidic residues" evidence="2">
    <location>
        <begin position="106"/>
        <end position="115"/>
    </location>
</feature>
<dbReference type="EMBL" id="GL833125">
    <property type="protein sequence ID" value="EGB09708.1"/>
    <property type="molecule type" value="Genomic_DNA"/>
</dbReference>
<keyword evidence="6" id="KW-1185">Reference proteome</keyword>
<feature type="domain" description="Prolyl 3,4-dihydroxylase TPA1/OFD1 N-terminal" evidence="4">
    <location>
        <begin position="281"/>
        <end position="368"/>
    </location>
</feature>
<dbReference type="PANTHER" id="PTHR12117:SF0">
    <property type="entry name" value="PROLYL 3-HYDROXYLASE OGFOD1"/>
    <property type="match status" value="1"/>
</dbReference>
<dbReference type="InterPro" id="IPR051842">
    <property type="entry name" value="uS12_prolyl_hydroxylase"/>
</dbReference>
<dbReference type="GO" id="GO:0005737">
    <property type="term" value="C:cytoplasm"/>
    <property type="evidence" value="ECO:0007669"/>
    <property type="project" value="TreeGrafter"/>
</dbReference>
<accession>F0Y5Z6</accession>
<feature type="signal peptide" evidence="3">
    <location>
        <begin position="1"/>
        <end position="19"/>
    </location>
</feature>
<dbReference type="AlphaFoldDB" id="F0Y5Z6"/>
<dbReference type="SUPFAM" id="SSF48452">
    <property type="entry name" value="TPR-like"/>
    <property type="match status" value="1"/>
</dbReference>
<evidence type="ECO:0000256" key="1">
    <source>
        <dbReference type="PROSITE-ProRule" id="PRU00339"/>
    </source>
</evidence>
<dbReference type="Pfam" id="PF13661">
    <property type="entry name" value="2OG-FeII_Oxy_4"/>
    <property type="match status" value="1"/>
</dbReference>
<keyword evidence="1" id="KW-0802">TPR repeat</keyword>
<evidence type="ECO:0000256" key="3">
    <source>
        <dbReference type="SAM" id="SignalP"/>
    </source>
</evidence>
<dbReference type="OrthoDB" id="2335338at2759"/>
<dbReference type="GO" id="GO:0006449">
    <property type="term" value="P:regulation of translational termination"/>
    <property type="evidence" value="ECO:0007669"/>
    <property type="project" value="TreeGrafter"/>
</dbReference>
<proteinExistence type="predicted"/>
<dbReference type="InParanoid" id="F0Y5Z6"/>
<evidence type="ECO:0000313" key="5">
    <source>
        <dbReference type="EMBL" id="EGB09708.1"/>
    </source>
</evidence>
<dbReference type="GeneID" id="20228195"/>
<dbReference type="SMART" id="SM00028">
    <property type="entry name" value="TPR"/>
    <property type="match status" value="2"/>
</dbReference>
<protein>
    <recommendedName>
        <fullName evidence="4">Prolyl 3,4-dihydroxylase TPA1/OFD1 N-terminal domain-containing protein</fullName>
    </recommendedName>
</protein>
<feature type="region of interest" description="Disordered" evidence="2">
    <location>
        <begin position="106"/>
        <end position="137"/>
    </location>
</feature>
<name>F0Y5Z6_AURAN</name>
<dbReference type="InterPro" id="IPR011990">
    <property type="entry name" value="TPR-like_helical_dom_sf"/>
</dbReference>
<feature type="compositionally biased region" description="Pro residues" evidence="2">
    <location>
        <begin position="116"/>
        <end position="133"/>
    </location>
</feature>
<feature type="chain" id="PRO_5003264436" description="Prolyl 3,4-dihydroxylase TPA1/OFD1 N-terminal domain-containing protein" evidence="3">
    <location>
        <begin position="20"/>
        <end position="852"/>
    </location>
</feature>
<evidence type="ECO:0000259" key="4">
    <source>
        <dbReference type="Pfam" id="PF13661"/>
    </source>
</evidence>
<reference evidence="5 6" key="1">
    <citation type="journal article" date="2011" name="Proc. Natl. Acad. Sci. U.S.A.">
        <title>Niche of harmful alga Aureococcus anophagefferens revealed through ecogenomics.</title>
        <authorList>
            <person name="Gobler C.J."/>
            <person name="Berry D.L."/>
            <person name="Dyhrman S.T."/>
            <person name="Wilhelm S.W."/>
            <person name="Salamov A."/>
            <person name="Lobanov A.V."/>
            <person name="Zhang Y."/>
            <person name="Collier J.L."/>
            <person name="Wurch L.L."/>
            <person name="Kustka A.B."/>
            <person name="Dill B.D."/>
            <person name="Shah M."/>
            <person name="VerBerkmoes N.C."/>
            <person name="Kuo A."/>
            <person name="Terry A."/>
            <person name="Pangilinan J."/>
            <person name="Lindquist E.A."/>
            <person name="Lucas S."/>
            <person name="Paulsen I.T."/>
            <person name="Hattenrath-Lehmann T.K."/>
            <person name="Talmage S.C."/>
            <person name="Walker E.A."/>
            <person name="Koch F."/>
            <person name="Burson A.M."/>
            <person name="Marcoval M.A."/>
            <person name="Tang Y.Z."/>
            <person name="Lecleir G.R."/>
            <person name="Coyne K.J."/>
            <person name="Berg G.M."/>
            <person name="Bertrand E.M."/>
            <person name="Saito M.A."/>
            <person name="Gladyshev V.N."/>
            <person name="Grigoriev I.V."/>
        </authorList>
    </citation>
    <scope>NUCLEOTIDE SEQUENCE [LARGE SCALE GENOMIC DNA]</scope>
    <source>
        <strain evidence="6">CCMP 1984</strain>
    </source>
</reference>
<feature type="repeat" description="TPR" evidence="1">
    <location>
        <begin position="60"/>
        <end position="93"/>
    </location>
</feature>
<keyword evidence="3" id="KW-0732">Signal</keyword>
<dbReference type="InterPro" id="IPR039558">
    <property type="entry name" value="TPA1/OFD1_N"/>
</dbReference>
<evidence type="ECO:0000313" key="6">
    <source>
        <dbReference type="Proteomes" id="UP000002729"/>
    </source>
</evidence>
<sequence>MAAVKRSAVVVLLLAAASAEPLKSLGDTLTDEAIGLAGQGRMQEALERFFDAREAEPQDSRRWQNVGVTLMRMGHLEDARASLEEAIRLAPGDATCVANLEALSQHEAHRDRERGQPPPPPARSAAPKPPPTIFPGGATKKELLARAEAYFDELDDVDDWLGAWWRDPAARRTQTAALRNQLARHGGLAQIRGFLADDVAATLAGEMAASEQWSPVQGFSRFYQFHFLMLDSNADNYWKANATVLHAMHGLFNSRHLKAWAAELLSAPPDYFDASTTCHGTYYRPGDYTMSHSDGTNARKLSYVLHLTTDWDPKFGGDLVFLDPMYHIHPAFNAMSLFVTSDSTWHFVSPVAPQTPARFKRLAYSGWFNSNRPHLDDRADLNRRSKKDDQDLREAKGLVVDGGRVLSFEEHYNALSPTLRWSHMRGLTTPQAQENGEAEAVGNETATAVAAAVAAAGAVAATTIGDPLLDGAALTAAGAGSADVGAALTAAGAGSAADVVASFAAATTTAADVVTGATAAAPALAEATAPALADGVASAAATAAAAPAAVIVEGASQTVTAAAPVAAEVATESAPAISEAATVAASAAAVAAAGTLDSVAPATQAGAGALAAAAAGGALDNSGAAGVAGRVAGSGAGRVAKKVVVAGADTLKTGGAETVTKVAKGVSASGGAETATKVAKGFAASGGAETATKVAKSVAASGGAETVSRVVKGVAASGVADSSAVKVGAGVEALSGGAGADALAKVGAGVEALSESGTMVLSKLAPLAEPALGAAEGAGLAAGLAAAVVGTAEVLKQNPAPVIATGALLGLARWAATELTGEVTTADDPLKKGEKTRVLKMLAIDAKPEKKG</sequence>
<dbReference type="Gene3D" id="1.25.40.10">
    <property type="entry name" value="Tetratricopeptide repeat domain"/>
    <property type="match status" value="1"/>
</dbReference>
<dbReference type="PROSITE" id="PS50005">
    <property type="entry name" value="TPR"/>
    <property type="match status" value="1"/>
</dbReference>